<keyword evidence="2" id="KW-1185">Reference proteome</keyword>
<name>A0A936ZR64_9FLAO</name>
<protein>
    <submittedName>
        <fullName evidence="1">Uncharacterized protein</fullName>
    </submittedName>
</protein>
<sequence length="265" mass="31352">MKKTLLTTLLVLYLSNALFGQKKEDILVDIKDQMEVIDGYIEFDTFHLDPEEFLDKMPDNAAELNGYYEHERLKKIIRKVGTRSADVLTTFYFWNDQLIYVNYKHKPYLSATNSSGQKVLDYSRTFTKYESKHYFNSGEEIENEKTGSPVSGIALKEDFLSYANKMKGLLDNKFYNRDIYEALQGRWLFIENTDDYIIFEGTIRFNFYNGKFANRLKTRIDDGVLECFFPMDDRIYRYKIENVDENVLTLIDLFSKEEFVYAKVE</sequence>
<comment type="caution">
    <text evidence="1">The sequence shown here is derived from an EMBL/GenBank/DDBJ whole genome shotgun (WGS) entry which is preliminary data.</text>
</comment>
<dbReference type="AlphaFoldDB" id="A0A936ZR64"/>
<dbReference type="EMBL" id="JAERQJ010000004">
    <property type="protein sequence ID" value="MBL0684134.1"/>
    <property type="molecule type" value="Genomic_DNA"/>
</dbReference>
<proteinExistence type="predicted"/>
<reference evidence="1" key="1">
    <citation type="submission" date="2021-01" db="EMBL/GenBank/DDBJ databases">
        <authorList>
            <person name="Zhong Y.L."/>
        </authorList>
    </citation>
    <scope>NUCLEOTIDE SEQUENCE</scope>
    <source>
        <strain evidence="1">KCTC 23302</strain>
    </source>
</reference>
<evidence type="ECO:0000313" key="1">
    <source>
        <dbReference type="EMBL" id="MBL0684134.1"/>
    </source>
</evidence>
<dbReference type="RefSeq" id="WP_201919829.1">
    <property type="nucleotide sequence ID" value="NZ_BAABAX010000003.1"/>
</dbReference>
<dbReference type="Proteomes" id="UP000651057">
    <property type="component" value="Unassembled WGS sequence"/>
</dbReference>
<accession>A0A936ZR64</accession>
<gene>
    <name evidence="1" type="ORF">JJQ60_11445</name>
</gene>
<evidence type="ECO:0000313" key="2">
    <source>
        <dbReference type="Proteomes" id="UP000651057"/>
    </source>
</evidence>
<organism evidence="1 2">
    <name type="scientific">Aquimarina mytili</name>
    <dbReference type="NCBI Taxonomy" id="874423"/>
    <lineage>
        <taxon>Bacteria</taxon>
        <taxon>Pseudomonadati</taxon>
        <taxon>Bacteroidota</taxon>
        <taxon>Flavobacteriia</taxon>
        <taxon>Flavobacteriales</taxon>
        <taxon>Flavobacteriaceae</taxon>
        <taxon>Aquimarina</taxon>
    </lineage>
</organism>